<dbReference type="AlphaFoldDB" id="A0E8J7"/>
<gene>
    <name evidence="1" type="ORF">GSPATT00024343001</name>
</gene>
<evidence type="ECO:0000313" key="1">
    <source>
        <dbReference type="EMBL" id="CAK91614.1"/>
    </source>
</evidence>
<dbReference type="EMBL" id="CT868664">
    <property type="protein sequence ID" value="CAK91614.1"/>
    <property type="molecule type" value="Genomic_DNA"/>
</dbReference>
<reference evidence="1 2" key="1">
    <citation type="journal article" date="2006" name="Nature">
        <title>Global trends of whole-genome duplications revealed by the ciliate Paramecium tetraurelia.</title>
        <authorList>
            <consortium name="Genoscope"/>
            <person name="Aury J.-M."/>
            <person name="Jaillon O."/>
            <person name="Duret L."/>
            <person name="Noel B."/>
            <person name="Jubin C."/>
            <person name="Porcel B.M."/>
            <person name="Segurens B."/>
            <person name="Daubin V."/>
            <person name="Anthouard V."/>
            <person name="Aiach N."/>
            <person name="Arnaiz O."/>
            <person name="Billaut A."/>
            <person name="Beisson J."/>
            <person name="Blanc I."/>
            <person name="Bouhouche K."/>
            <person name="Camara F."/>
            <person name="Duharcourt S."/>
            <person name="Guigo R."/>
            <person name="Gogendeau D."/>
            <person name="Katinka M."/>
            <person name="Keller A.-M."/>
            <person name="Kissmehl R."/>
            <person name="Klotz C."/>
            <person name="Koll F."/>
            <person name="Le Moue A."/>
            <person name="Lepere C."/>
            <person name="Malinsky S."/>
            <person name="Nowacki M."/>
            <person name="Nowak J.K."/>
            <person name="Plattner H."/>
            <person name="Poulain J."/>
            <person name="Ruiz F."/>
            <person name="Serrano V."/>
            <person name="Zagulski M."/>
            <person name="Dessen P."/>
            <person name="Betermier M."/>
            <person name="Weissenbach J."/>
            <person name="Scarpelli C."/>
            <person name="Schachter V."/>
            <person name="Sperling L."/>
            <person name="Meyer E."/>
            <person name="Cohen J."/>
            <person name="Wincker P."/>
        </authorList>
    </citation>
    <scope>NUCLEOTIDE SEQUENCE [LARGE SCALE GENOMIC DNA]</scope>
    <source>
        <strain evidence="1 2">Stock d4-2</strain>
    </source>
</reference>
<evidence type="ECO:0008006" key="3">
    <source>
        <dbReference type="Google" id="ProtNLM"/>
    </source>
</evidence>
<name>A0E8J7_PARTE</name>
<evidence type="ECO:0000313" key="2">
    <source>
        <dbReference type="Proteomes" id="UP000000600"/>
    </source>
</evidence>
<sequence length="84" mass="9794">MNNLRALLFKIQNSYIHLGQYKGLCLEFDESMNDLIRITCIFVWLGDHRPFLIEKINCGDGERTIWINNNDNQGSSTTEQDQTE</sequence>
<dbReference type="GeneID" id="5044790"/>
<dbReference type="RefSeq" id="XP_001459011.1">
    <property type="nucleotide sequence ID" value="XM_001458974.1"/>
</dbReference>
<dbReference type="HOGENOM" id="CLU_2532356_0_0_1"/>
<dbReference type="Proteomes" id="UP000000600">
    <property type="component" value="Unassembled WGS sequence"/>
</dbReference>
<dbReference type="InParanoid" id="A0E8J7"/>
<protein>
    <recommendedName>
        <fullName evidence="3">LSM domain-containing protein</fullName>
    </recommendedName>
</protein>
<keyword evidence="2" id="KW-1185">Reference proteome</keyword>
<proteinExistence type="predicted"/>
<organism evidence="1 2">
    <name type="scientific">Paramecium tetraurelia</name>
    <dbReference type="NCBI Taxonomy" id="5888"/>
    <lineage>
        <taxon>Eukaryota</taxon>
        <taxon>Sar</taxon>
        <taxon>Alveolata</taxon>
        <taxon>Ciliophora</taxon>
        <taxon>Intramacronucleata</taxon>
        <taxon>Oligohymenophorea</taxon>
        <taxon>Peniculida</taxon>
        <taxon>Parameciidae</taxon>
        <taxon>Paramecium</taxon>
    </lineage>
</organism>
<accession>A0E8J7</accession>
<dbReference type="KEGG" id="ptm:GSPATT00024343001"/>